<keyword evidence="4" id="KW-0028">Amino-acid biosynthesis</keyword>
<name>A0ABT8HTK6_9BACL</name>
<keyword evidence="5 7" id="KW-0456">Lyase</keyword>
<evidence type="ECO:0000256" key="1">
    <source>
        <dbReference type="ARBA" id="ARBA00004941"/>
    </source>
</evidence>
<reference evidence="7" key="1">
    <citation type="submission" date="2023-07" db="EMBL/GenBank/DDBJ databases">
        <title>Fictibacillus sp. isolated from freshwater pond.</title>
        <authorList>
            <person name="Kirdat K."/>
            <person name="Bhat A."/>
            <person name="Mourya A."/>
            <person name="Yadav A."/>
        </authorList>
    </citation>
    <scope>NUCLEOTIDE SEQUENCE</scope>
    <source>
        <strain evidence="7">NE201</strain>
    </source>
</reference>
<dbReference type="Gene3D" id="1.20.200.10">
    <property type="entry name" value="Fumarase/aspartase (Central domain)"/>
    <property type="match status" value="1"/>
</dbReference>
<dbReference type="Gene3D" id="1.10.275.10">
    <property type="entry name" value="Fumarase/aspartase (N-terminal domain)"/>
    <property type="match status" value="1"/>
</dbReference>
<dbReference type="EC" id="4.3.2.1" evidence="2"/>
<evidence type="ECO:0000313" key="7">
    <source>
        <dbReference type="EMBL" id="MDN4524094.1"/>
    </source>
</evidence>
<dbReference type="Proteomes" id="UP001172721">
    <property type="component" value="Unassembled WGS sequence"/>
</dbReference>
<dbReference type="PRINTS" id="PR00145">
    <property type="entry name" value="ARGSUCLYASE"/>
</dbReference>
<dbReference type="SUPFAM" id="SSF48557">
    <property type="entry name" value="L-aspartase-like"/>
    <property type="match status" value="1"/>
</dbReference>
<protein>
    <recommendedName>
        <fullName evidence="2">argininosuccinate lyase</fullName>
        <ecNumber evidence="2">4.3.2.1</ecNumber>
    </recommendedName>
</protein>
<feature type="domain" description="Fumarate lyase N-terminal" evidence="6">
    <location>
        <begin position="93"/>
        <end position="300"/>
    </location>
</feature>
<proteinExistence type="predicted"/>
<dbReference type="Gene3D" id="1.10.40.30">
    <property type="entry name" value="Fumarase/aspartase (C-terminal domain)"/>
    <property type="match status" value="1"/>
</dbReference>
<sequence>MKENKGSEQLTGRILASPSSLLHEEILKPQFDYELEHLLPFYIQIEVAMTQEYKRMGLLDEEVSEEIIGLLNVITPAEIKADPKSNMSDICFAIEQYIENHLQQPAVKWHVDRSRNDVQATAQLMFARRCLAEMIAEFALLVEDTIQLCEENVSVPMPGYTHYQSAQIITIGFYFTAVTETLQKTLGRLLRLYEEINECPLGAGAMAGMELEWDREALAETLGFSRPCPHALVSVASKDWMVKIASECSNAAVSISRFVTDLITWGSSEYQFFTLPDEMSGISSAMPQKKNFPVLERIRGRTAHLTSYYFDIVNSQRNTPFTNLVETAKEGGAHFYHLAVSMKSVLKLFSAVMKGIQFKEDRLYELCTKDFYGGFSVANMLTLRASIPYRQAQVIAGKYIVSMLQQNRKPTEIDVDCFNKQCEAAGFVSPLSEEHLLEAFEVQQSLLKKQTLGSTNPMEVERLLHKQKQYYLEQQRLILNLMEVNNGTQNVLRTF</sequence>
<comment type="caution">
    <text evidence="7">The sequence shown here is derived from an EMBL/GenBank/DDBJ whole genome shotgun (WGS) entry which is preliminary data.</text>
</comment>
<evidence type="ECO:0000256" key="3">
    <source>
        <dbReference type="ARBA" id="ARBA00022571"/>
    </source>
</evidence>
<dbReference type="PRINTS" id="PR00149">
    <property type="entry name" value="FUMRATELYASE"/>
</dbReference>
<dbReference type="InterPro" id="IPR024083">
    <property type="entry name" value="Fumarase/histidase_N"/>
</dbReference>
<evidence type="ECO:0000256" key="5">
    <source>
        <dbReference type="ARBA" id="ARBA00023239"/>
    </source>
</evidence>
<evidence type="ECO:0000313" key="8">
    <source>
        <dbReference type="Proteomes" id="UP001172721"/>
    </source>
</evidence>
<dbReference type="PANTHER" id="PTHR43814:SF1">
    <property type="entry name" value="ARGININOSUCCINATE LYASE"/>
    <property type="match status" value="1"/>
</dbReference>
<dbReference type="InterPro" id="IPR022761">
    <property type="entry name" value="Fumarate_lyase_N"/>
</dbReference>
<keyword evidence="3" id="KW-0055">Arginine biosynthesis</keyword>
<dbReference type="GO" id="GO:0016829">
    <property type="term" value="F:lyase activity"/>
    <property type="evidence" value="ECO:0007669"/>
    <property type="project" value="UniProtKB-KW"/>
</dbReference>
<dbReference type="InterPro" id="IPR000362">
    <property type="entry name" value="Fumarate_lyase_fam"/>
</dbReference>
<gene>
    <name evidence="7" type="ORF">QYB97_06390</name>
</gene>
<dbReference type="EMBL" id="JAUHTR010000002">
    <property type="protein sequence ID" value="MDN4524094.1"/>
    <property type="molecule type" value="Genomic_DNA"/>
</dbReference>
<dbReference type="RefSeq" id="WP_301165146.1">
    <property type="nucleotide sequence ID" value="NZ_JAUHTR010000002.1"/>
</dbReference>
<organism evidence="7 8">
    <name type="scientific">Fictibacillus fluitans</name>
    <dbReference type="NCBI Taxonomy" id="3058422"/>
    <lineage>
        <taxon>Bacteria</taxon>
        <taxon>Bacillati</taxon>
        <taxon>Bacillota</taxon>
        <taxon>Bacilli</taxon>
        <taxon>Bacillales</taxon>
        <taxon>Fictibacillaceae</taxon>
        <taxon>Fictibacillus</taxon>
    </lineage>
</organism>
<dbReference type="Pfam" id="PF00206">
    <property type="entry name" value="Lyase_1"/>
    <property type="match status" value="1"/>
</dbReference>
<dbReference type="InterPro" id="IPR008948">
    <property type="entry name" value="L-Aspartase-like"/>
</dbReference>
<accession>A0ABT8HTK6</accession>
<evidence type="ECO:0000256" key="4">
    <source>
        <dbReference type="ARBA" id="ARBA00022605"/>
    </source>
</evidence>
<dbReference type="InterPro" id="IPR009049">
    <property type="entry name" value="Argininosuccinate_lyase"/>
</dbReference>
<comment type="pathway">
    <text evidence="1">Amino-acid biosynthesis; L-arginine biosynthesis; L-arginine from L-ornithine and carbamoyl phosphate: step 3/3.</text>
</comment>
<evidence type="ECO:0000259" key="6">
    <source>
        <dbReference type="Pfam" id="PF00206"/>
    </source>
</evidence>
<keyword evidence="8" id="KW-1185">Reference proteome</keyword>
<evidence type="ECO:0000256" key="2">
    <source>
        <dbReference type="ARBA" id="ARBA00012338"/>
    </source>
</evidence>
<dbReference type="PANTHER" id="PTHR43814">
    <property type="entry name" value="ARGININOSUCCINATE LYASE"/>
    <property type="match status" value="1"/>
</dbReference>